<dbReference type="Proteomes" id="UP000199382">
    <property type="component" value="Unassembled WGS sequence"/>
</dbReference>
<proteinExistence type="predicted"/>
<reference evidence="1 2" key="1">
    <citation type="submission" date="2016-10" db="EMBL/GenBank/DDBJ databases">
        <authorList>
            <person name="de Groot N.N."/>
        </authorList>
    </citation>
    <scope>NUCLEOTIDE SEQUENCE [LARGE SCALE GENOMIC DNA]</scope>
    <source>
        <strain evidence="1 2">DSM 25294</strain>
    </source>
</reference>
<dbReference type="STRING" id="571298.SAMN04488026_110911"/>
<protein>
    <recommendedName>
        <fullName evidence="3">DUF3987 domain-containing protein</fullName>
    </recommendedName>
</protein>
<keyword evidence="2" id="KW-1185">Reference proteome</keyword>
<organism evidence="1 2">
    <name type="scientific">Aliiruegeria lutimaris</name>
    <dbReference type="NCBI Taxonomy" id="571298"/>
    <lineage>
        <taxon>Bacteria</taxon>
        <taxon>Pseudomonadati</taxon>
        <taxon>Pseudomonadota</taxon>
        <taxon>Alphaproteobacteria</taxon>
        <taxon>Rhodobacterales</taxon>
        <taxon>Roseobacteraceae</taxon>
        <taxon>Aliiruegeria</taxon>
    </lineage>
</organism>
<sequence length="468" mass="51381">MSKQTVIEIIDHDGGMDGRFSRPPGALGRAVAVGHAMCPRDNRWSSLAGALAALSAITKNRYVVAFNGMHVRLNLYVADVEPTASGKETGRTLARLLTSAADTYYTDDIVSKPALHEVLSHKPQMLACIDEFGRYLAEARADSSSHRGQMMTFMMTLYGLAGSFLSERTYAKKTDTKPLVDKPFLSALLSTTPERLEGALGSTDVVDGTMNRLTMILAGNTTPPFKPLGRKSIPNDKLPADLDEMCKRIAKGPPLPEEKQGDDLGLDALSDPEGGTVTMDEALERQHDQFMREMDARKDKGGSIGPMWGRAAEQVLRVAGVMTVADTALAGDLIREIPMRPEIYQWAQAFVVNGIDTLEQGMAADIVDTPLERMRRSIMKAIEKREGKPPKHNPGVGWVRYVDVSGAVRSGKSEARTSKAVEDEIEMLIEDGVLERCHWPKKTAGGSDIRPMKIVSWLRKRVNPYPFD</sequence>
<dbReference type="RefSeq" id="WP_170844781.1">
    <property type="nucleotide sequence ID" value="NZ_FNEK01000109.1"/>
</dbReference>
<dbReference type="EMBL" id="FNEK01000109">
    <property type="protein sequence ID" value="SDL72681.1"/>
    <property type="molecule type" value="Genomic_DNA"/>
</dbReference>
<evidence type="ECO:0000313" key="1">
    <source>
        <dbReference type="EMBL" id="SDL72681.1"/>
    </source>
</evidence>
<dbReference type="InterPro" id="IPR025048">
    <property type="entry name" value="DUF3987"/>
</dbReference>
<accession>A0A1G9MFA2</accession>
<evidence type="ECO:0000313" key="2">
    <source>
        <dbReference type="Proteomes" id="UP000199382"/>
    </source>
</evidence>
<name>A0A1G9MFA2_9RHOB</name>
<evidence type="ECO:0008006" key="3">
    <source>
        <dbReference type="Google" id="ProtNLM"/>
    </source>
</evidence>
<gene>
    <name evidence="1" type="ORF">SAMN04488026_110911</name>
</gene>
<dbReference type="Pfam" id="PF13148">
    <property type="entry name" value="DUF3987"/>
    <property type="match status" value="1"/>
</dbReference>
<dbReference type="AlphaFoldDB" id="A0A1G9MFA2"/>